<protein>
    <submittedName>
        <fullName evidence="2">Uncharacterized protein</fullName>
    </submittedName>
</protein>
<dbReference type="EMBL" id="BOPF01000089">
    <property type="protein sequence ID" value="GIJ52464.1"/>
    <property type="molecule type" value="Genomic_DNA"/>
</dbReference>
<dbReference type="AlphaFoldDB" id="A0A8J4DW38"/>
<keyword evidence="3" id="KW-1185">Reference proteome</keyword>
<evidence type="ECO:0000256" key="1">
    <source>
        <dbReference type="SAM" id="MobiDB-lite"/>
    </source>
</evidence>
<organism evidence="2 3">
    <name type="scientific">Virgisporangium aliadipatigenens</name>
    <dbReference type="NCBI Taxonomy" id="741659"/>
    <lineage>
        <taxon>Bacteria</taxon>
        <taxon>Bacillati</taxon>
        <taxon>Actinomycetota</taxon>
        <taxon>Actinomycetes</taxon>
        <taxon>Micromonosporales</taxon>
        <taxon>Micromonosporaceae</taxon>
        <taxon>Virgisporangium</taxon>
    </lineage>
</organism>
<proteinExistence type="predicted"/>
<dbReference type="InterPro" id="IPR045677">
    <property type="entry name" value="DUF6197"/>
</dbReference>
<name>A0A8J4DW38_9ACTN</name>
<accession>A0A8J4DW38</accession>
<dbReference type="Proteomes" id="UP000619260">
    <property type="component" value="Unassembled WGS sequence"/>
</dbReference>
<dbReference type="Pfam" id="PF19698">
    <property type="entry name" value="DUF6197"/>
    <property type="match status" value="1"/>
</dbReference>
<dbReference type="RefSeq" id="WP_203905864.1">
    <property type="nucleotide sequence ID" value="NZ_BOPF01000089.1"/>
</dbReference>
<comment type="caution">
    <text evidence="2">The sequence shown here is derived from an EMBL/GenBank/DDBJ whole genome shotgun (WGS) entry which is preliminary data.</text>
</comment>
<sequence length="148" mass="16545">MGKVARNAQVARLLLDAAEYLDWKGWTSTDRELIDDKREQVSALGALEWAALGRLAVRAEFVLSTDLYRPLNDLLTLAVQELADVVEPQLHLEFSGSFRDLVAYWNDWIAKDVRNVQASLREAANNCDPHQVSSLEDPRDVAPTGEAP</sequence>
<evidence type="ECO:0000313" key="2">
    <source>
        <dbReference type="EMBL" id="GIJ52464.1"/>
    </source>
</evidence>
<reference evidence="2" key="1">
    <citation type="submission" date="2021-01" db="EMBL/GenBank/DDBJ databases">
        <title>Whole genome shotgun sequence of Virgisporangium aliadipatigenens NBRC 105644.</title>
        <authorList>
            <person name="Komaki H."/>
            <person name="Tamura T."/>
        </authorList>
    </citation>
    <scope>NUCLEOTIDE SEQUENCE</scope>
    <source>
        <strain evidence="2">NBRC 105644</strain>
    </source>
</reference>
<evidence type="ECO:0000313" key="3">
    <source>
        <dbReference type="Proteomes" id="UP000619260"/>
    </source>
</evidence>
<gene>
    <name evidence="2" type="ORF">Val02_93500</name>
</gene>
<feature type="region of interest" description="Disordered" evidence="1">
    <location>
        <begin position="128"/>
        <end position="148"/>
    </location>
</feature>